<dbReference type="Proteomes" id="UP001461163">
    <property type="component" value="Unassembled WGS sequence"/>
</dbReference>
<keyword evidence="5 6" id="KW-0472">Membrane</keyword>
<feature type="transmembrane region" description="Helical" evidence="6">
    <location>
        <begin position="134"/>
        <end position="151"/>
    </location>
</feature>
<evidence type="ECO:0000256" key="6">
    <source>
        <dbReference type="SAM" id="Phobius"/>
    </source>
</evidence>
<keyword evidence="3 6" id="KW-0812">Transmembrane</keyword>
<evidence type="ECO:0000256" key="5">
    <source>
        <dbReference type="ARBA" id="ARBA00023136"/>
    </source>
</evidence>
<dbReference type="PANTHER" id="PTHR31885">
    <property type="entry name" value="GH04784P"/>
    <property type="match status" value="1"/>
</dbReference>
<evidence type="ECO:0000256" key="2">
    <source>
        <dbReference type="ARBA" id="ARBA00007375"/>
    </source>
</evidence>
<dbReference type="RefSeq" id="WP_033184679.1">
    <property type="nucleotide sequence ID" value="NZ_JBBMQS010000010.1"/>
</dbReference>
<dbReference type="PANTHER" id="PTHR31885:SF6">
    <property type="entry name" value="GH04784P"/>
    <property type="match status" value="1"/>
</dbReference>
<organism evidence="7 8">
    <name type="scientific">Paraglaciecola mesophila</name>
    <dbReference type="NCBI Taxonomy" id="197222"/>
    <lineage>
        <taxon>Bacteria</taxon>
        <taxon>Pseudomonadati</taxon>
        <taxon>Pseudomonadota</taxon>
        <taxon>Gammaproteobacteria</taxon>
        <taxon>Alteromonadales</taxon>
        <taxon>Alteromonadaceae</taxon>
        <taxon>Paraglaciecola</taxon>
    </lineage>
</organism>
<evidence type="ECO:0000256" key="3">
    <source>
        <dbReference type="ARBA" id="ARBA00022692"/>
    </source>
</evidence>
<protein>
    <submittedName>
        <fullName evidence="7">Lysoplasmalogenase</fullName>
    </submittedName>
</protein>
<evidence type="ECO:0000256" key="4">
    <source>
        <dbReference type="ARBA" id="ARBA00022989"/>
    </source>
</evidence>
<sequence length="213" mass="23547">MHRIITTIYWLLALSYITSTLTTTYSWSFLHKAAPILLLGVIVWKRASLSTRWWLIAGVLSSAAGDMLLALPLKHSFILGLSAFALAHILYSKFLFGWRNLNRLNLLTVSLFSAYLVVMLFLLLPAVGSLRLPVIGYFVVISVMFISALAANTQGYALRLGALLFLVSDSLLAINAFITPLPLQSVLVMSTYYAAQFFIVTGCIQLVKEPKGD</sequence>
<dbReference type="Pfam" id="PF07947">
    <property type="entry name" value="YhhN"/>
    <property type="match status" value="1"/>
</dbReference>
<feature type="transmembrane region" description="Helical" evidence="6">
    <location>
        <begin position="77"/>
        <end position="94"/>
    </location>
</feature>
<reference evidence="7 8" key="1">
    <citation type="submission" date="2024-03" db="EMBL/GenBank/DDBJ databases">
        <title>Community enrichment and isolation of bacterial strains for fucoidan degradation.</title>
        <authorList>
            <person name="Sichert A."/>
        </authorList>
    </citation>
    <scope>NUCLEOTIDE SEQUENCE [LARGE SCALE GENOMIC DNA]</scope>
    <source>
        <strain evidence="7 8">AS12</strain>
    </source>
</reference>
<keyword evidence="8" id="KW-1185">Reference proteome</keyword>
<accession>A0ABU9SYJ7</accession>
<gene>
    <name evidence="7" type="ORF">WNY77_16140</name>
</gene>
<evidence type="ECO:0000256" key="1">
    <source>
        <dbReference type="ARBA" id="ARBA00004141"/>
    </source>
</evidence>
<feature type="transmembrane region" description="Helical" evidence="6">
    <location>
        <begin position="106"/>
        <end position="128"/>
    </location>
</feature>
<name>A0ABU9SYJ7_9ALTE</name>
<keyword evidence="4 6" id="KW-1133">Transmembrane helix</keyword>
<proteinExistence type="inferred from homology"/>
<evidence type="ECO:0000313" key="7">
    <source>
        <dbReference type="EMBL" id="MEM5498942.1"/>
    </source>
</evidence>
<comment type="subcellular location">
    <subcellularLocation>
        <location evidence="1">Membrane</location>
        <topology evidence="1">Multi-pass membrane protein</topology>
    </subcellularLocation>
</comment>
<evidence type="ECO:0000313" key="8">
    <source>
        <dbReference type="Proteomes" id="UP001461163"/>
    </source>
</evidence>
<comment type="similarity">
    <text evidence="2">Belongs to the TMEM86 family.</text>
</comment>
<comment type="caution">
    <text evidence="7">The sequence shown here is derived from an EMBL/GenBank/DDBJ whole genome shotgun (WGS) entry which is preliminary data.</text>
</comment>
<dbReference type="EMBL" id="JBBMQS010000010">
    <property type="protein sequence ID" value="MEM5498942.1"/>
    <property type="molecule type" value="Genomic_DNA"/>
</dbReference>
<dbReference type="InterPro" id="IPR012506">
    <property type="entry name" value="TMEM86B-like"/>
</dbReference>
<feature type="transmembrane region" description="Helical" evidence="6">
    <location>
        <begin position="190"/>
        <end position="207"/>
    </location>
</feature>
<feature type="transmembrane region" description="Helical" evidence="6">
    <location>
        <begin position="158"/>
        <end position="178"/>
    </location>
</feature>